<accession>A0A5C3NMW4</accession>
<organism evidence="1 2">
    <name type="scientific">Polyporus arcularius HHB13444</name>
    <dbReference type="NCBI Taxonomy" id="1314778"/>
    <lineage>
        <taxon>Eukaryota</taxon>
        <taxon>Fungi</taxon>
        <taxon>Dikarya</taxon>
        <taxon>Basidiomycota</taxon>
        <taxon>Agaricomycotina</taxon>
        <taxon>Agaricomycetes</taxon>
        <taxon>Polyporales</taxon>
        <taxon>Polyporaceae</taxon>
        <taxon>Polyporus</taxon>
    </lineage>
</organism>
<gene>
    <name evidence="1" type="ORF">K466DRAFT_616754</name>
</gene>
<dbReference type="InParanoid" id="A0A5C3NMW4"/>
<reference evidence="1 2" key="1">
    <citation type="journal article" date="2019" name="Nat. Ecol. Evol.">
        <title>Megaphylogeny resolves global patterns of mushroom evolution.</title>
        <authorList>
            <person name="Varga T."/>
            <person name="Krizsan K."/>
            <person name="Foldi C."/>
            <person name="Dima B."/>
            <person name="Sanchez-Garcia M."/>
            <person name="Sanchez-Ramirez S."/>
            <person name="Szollosi G.J."/>
            <person name="Szarkandi J.G."/>
            <person name="Papp V."/>
            <person name="Albert L."/>
            <person name="Andreopoulos W."/>
            <person name="Angelini C."/>
            <person name="Antonin V."/>
            <person name="Barry K.W."/>
            <person name="Bougher N.L."/>
            <person name="Buchanan P."/>
            <person name="Buyck B."/>
            <person name="Bense V."/>
            <person name="Catcheside P."/>
            <person name="Chovatia M."/>
            <person name="Cooper J."/>
            <person name="Damon W."/>
            <person name="Desjardin D."/>
            <person name="Finy P."/>
            <person name="Geml J."/>
            <person name="Haridas S."/>
            <person name="Hughes K."/>
            <person name="Justo A."/>
            <person name="Karasinski D."/>
            <person name="Kautmanova I."/>
            <person name="Kiss B."/>
            <person name="Kocsube S."/>
            <person name="Kotiranta H."/>
            <person name="LaButti K.M."/>
            <person name="Lechner B.E."/>
            <person name="Liimatainen K."/>
            <person name="Lipzen A."/>
            <person name="Lukacs Z."/>
            <person name="Mihaltcheva S."/>
            <person name="Morgado L.N."/>
            <person name="Niskanen T."/>
            <person name="Noordeloos M.E."/>
            <person name="Ohm R.A."/>
            <person name="Ortiz-Santana B."/>
            <person name="Ovrebo C."/>
            <person name="Racz N."/>
            <person name="Riley R."/>
            <person name="Savchenko A."/>
            <person name="Shiryaev A."/>
            <person name="Soop K."/>
            <person name="Spirin V."/>
            <person name="Szebenyi C."/>
            <person name="Tomsovsky M."/>
            <person name="Tulloss R.E."/>
            <person name="Uehling J."/>
            <person name="Grigoriev I.V."/>
            <person name="Vagvolgyi C."/>
            <person name="Papp T."/>
            <person name="Martin F.M."/>
            <person name="Miettinen O."/>
            <person name="Hibbett D.S."/>
            <person name="Nagy L.G."/>
        </authorList>
    </citation>
    <scope>NUCLEOTIDE SEQUENCE [LARGE SCALE GENOMIC DNA]</scope>
    <source>
        <strain evidence="1 2">HHB13444</strain>
    </source>
</reference>
<sequence>MTPLLGILVLSFLRDDSHFPAIGARSNRGTPARGSSRWAVTAHWLALLRHGKGILRRPLIVFSSGVQVAPIYVQAATVTCPMAAVSVLHKGGAASHELYHRYAASRRHQPVYTSLLGRRRTVRVPELGMCSEPLPWSLAYRSRTIKRRAANGMSLARRFETRRVELDYTRGKQLRWA</sequence>
<protein>
    <submittedName>
        <fullName evidence="1">Uncharacterized protein</fullName>
    </submittedName>
</protein>
<dbReference type="EMBL" id="ML212889">
    <property type="protein sequence ID" value="TFK78019.1"/>
    <property type="molecule type" value="Genomic_DNA"/>
</dbReference>
<name>A0A5C3NMW4_9APHY</name>
<keyword evidence="2" id="KW-1185">Reference proteome</keyword>
<feature type="non-terminal residue" evidence="1">
    <location>
        <position position="177"/>
    </location>
</feature>
<proteinExistence type="predicted"/>
<dbReference type="Proteomes" id="UP000308197">
    <property type="component" value="Unassembled WGS sequence"/>
</dbReference>
<evidence type="ECO:0000313" key="2">
    <source>
        <dbReference type="Proteomes" id="UP000308197"/>
    </source>
</evidence>
<dbReference type="AlphaFoldDB" id="A0A5C3NMW4"/>
<evidence type="ECO:0000313" key="1">
    <source>
        <dbReference type="EMBL" id="TFK78019.1"/>
    </source>
</evidence>